<reference evidence="6 7" key="1">
    <citation type="submission" date="2018-04" db="EMBL/GenBank/DDBJ databases">
        <authorList>
            <person name="Go L.Y."/>
            <person name="Mitchell J.A."/>
        </authorList>
    </citation>
    <scope>NUCLEOTIDE SEQUENCE [LARGE SCALE GENOMIC DNA]</scope>
</reference>
<evidence type="ECO:0000256" key="3">
    <source>
        <dbReference type="ARBA" id="ARBA00022806"/>
    </source>
</evidence>
<evidence type="ECO:0000256" key="2">
    <source>
        <dbReference type="ARBA" id="ARBA00022801"/>
    </source>
</evidence>
<dbReference type="EMBL" id="MH248138">
    <property type="protein sequence ID" value="AWY08442.1"/>
    <property type="molecule type" value="Genomic_DNA"/>
</dbReference>
<dbReference type="SUPFAM" id="SSF52540">
    <property type="entry name" value="P-loop containing nucleoside triphosphate hydrolases"/>
    <property type="match status" value="2"/>
</dbReference>
<dbReference type="InterPro" id="IPR014001">
    <property type="entry name" value="Helicase_ATP-bd"/>
</dbReference>
<dbReference type="Pfam" id="PF04851">
    <property type="entry name" value="ResIII"/>
    <property type="match status" value="1"/>
</dbReference>
<dbReference type="PANTHER" id="PTHR11274">
    <property type="entry name" value="RAD25/XP-B DNA REPAIR HELICASE"/>
    <property type="match status" value="1"/>
</dbReference>
<name>A0A2Z4QDU5_9CAUD</name>
<dbReference type="GO" id="GO:0004386">
    <property type="term" value="F:helicase activity"/>
    <property type="evidence" value="ECO:0007669"/>
    <property type="project" value="UniProtKB-KW"/>
</dbReference>
<evidence type="ECO:0000313" key="6">
    <source>
        <dbReference type="EMBL" id="AWY08442.1"/>
    </source>
</evidence>
<dbReference type="GO" id="GO:0016787">
    <property type="term" value="F:hydrolase activity"/>
    <property type="evidence" value="ECO:0007669"/>
    <property type="project" value="UniProtKB-KW"/>
</dbReference>
<dbReference type="PANTHER" id="PTHR11274:SF0">
    <property type="entry name" value="GENERAL TRANSCRIPTION AND DNA REPAIR FACTOR IIH HELICASE SUBUNIT XPB"/>
    <property type="match status" value="1"/>
</dbReference>
<dbReference type="Gene3D" id="3.40.50.300">
    <property type="entry name" value="P-loop containing nucleotide triphosphate hydrolases"/>
    <property type="match status" value="2"/>
</dbReference>
<organism evidence="6 7">
    <name type="scientific">Erwinia phage vB_EamM_Alexandra</name>
    <dbReference type="NCBI Taxonomy" id="2201424"/>
    <lineage>
        <taxon>Viruses</taxon>
        <taxon>Duplodnaviria</taxon>
        <taxon>Heunggongvirae</taxon>
        <taxon>Uroviricota</taxon>
        <taxon>Caudoviricetes</taxon>
        <taxon>Alexandravirus</taxon>
        <taxon>Alexandravirus alexandra</taxon>
    </lineage>
</organism>
<dbReference type="Proteomes" id="UP000251795">
    <property type="component" value="Segment"/>
</dbReference>
<keyword evidence="3" id="KW-0347">Helicase</keyword>
<evidence type="ECO:0000256" key="4">
    <source>
        <dbReference type="ARBA" id="ARBA00022840"/>
    </source>
</evidence>
<proteinExistence type="predicted"/>
<dbReference type="InterPro" id="IPR027417">
    <property type="entry name" value="P-loop_NTPase"/>
</dbReference>
<evidence type="ECO:0000256" key="1">
    <source>
        <dbReference type="ARBA" id="ARBA00022741"/>
    </source>
</evidence>
<keyword evidence="7" id="KW-1185">Reference proteome</keyword>
<dbReference type="PROSITE" id="PS51192">
    <property type="entry name" value="HELICASE_ATP_BIND_1"/>
    <property type="match status" value="1"/>
</dbReference>
<accession>A0A2Z4QDU5</accession>
<dbReference type="SMART" id="SM00487">
    <property type="entry name" value="DEXDc"/>
    <property type="match status" value="1"/>
</dbReference>
<gene>
    <name evidence="6" type="ORF">Alexandra_172</name>
</gene>
<keyword evidence="1" id="KW-0547">Nucleotide-binding</keyword>
<keyword evidence="4" id="KW-0067">ATP-binding</keyword>
<evidence type="ECO:0000313" key="7">
    <source>
        <dbReference type="Proteomes" id="UP000251795"/>
    </source>
</evidence>
<sequence length="533" mass="61412">MTAKVLVDSRLHIPVKHVDADNIIKKMTHYEFDNAACKNCEFRSIRPSEECRQCSKGGLVDITVLAKYSDIKGKRYVSIPYGEMHRFERTAGLSLKEVKFVNGTSRVPYDYKVKFTGKLRDYQEEPFEKMFGELCGVFKAPPRSGKTVIGTAGACHSGFRTVIMADQKDFLDGFLETIEQMTNLPELEEKHGKKLYGFPKTLDDYKNFQIILVTYQSLISDSKNSKKRLKLLNENYGTLFVDECHAGNASCYSRTLASLKMKYRFGLTATPKRKDGRHYLIESIFGPVIAEAFVEELVPKVTLHKTSTRVQTRAQYNGKAGWVRFCKFLANHPDRNDKIFEWVIRDLDAGRSIAIPIMFTDQARRLVQRINEHYMEEVAAVFLGGAKEAKRRKPIIDAAREGKIRCVVGMRKLMQRGLNVPKWDTLYYIMPMNNEPNWKQESCRILTPMEGKRTPVIRMFIDQKMDRSMQCARSVLKMCWKFGYAKAKRTPKKLRDWMGVVSREEALDGELPDFFEPEARVKGQPSNLGMRRF</sequence>
<feature type="domain" description="Helicase ATP-binding" evidence="5">
    <location>
        <begin position="140"/>
        <end position="289"/>
    </location>
</feature>
<dbReference type="GO" id="GO:0003677">
    <property type="term" value="F:DNA binding"/>
    <property type="evidence" value="ECO:0007669"/>
    <property type="project" value="InterPro"/>
</dbReference>
<protein>
    <recommendedName>
        <fullName evidence="5">Helicase ATP-binding domain-containing protein</fullName>
    </recommendedName>
</protein>
<dbReference type="InterPro" id="IPR050615">
    <property type="entry name" value="ATP-dep_DNA_Helicase"/>
</dbReference>
<keyword evidence="2" id="KW-0378">Hydrolase</keyword>
<dbReference type="InterPro" id="IPR006935">
    <property type="entry name" value="Helicase/UvrB_N"/>
</dbReference>
<evidence type="ECO:0000259" key="5">
    <source>
        <dbReference type="PROSITE" id="PS51192"/>
    </source>
</evidence>
<dbReference type="GO" id="GO:0005524">
    <property type="term" value="F:ATP binding"/>
    <property type="evidence" value="ECO:0007669"/>
    <property type="project" value="UniProtKB-KW"/>
</dbReference>